<dbReference type="PROSITE" id="PS50977">
    <property type="entry name" value="HTH_TETR_2"/>
    <property type="match status" value="1"/>
</dbReference>
<dbReference type="InterPro" id="IPR036271">
    <property type="entry name" value="Tet_transcr_reg_TetR-rel_C_sf"/>
</dbReference>
<dbReference type="SUPFAM" id="SSF46689">
    <property type="entry name" value="Homeodomain-like"/>
    <property type="match status" value="1"/>
</dbReference>
<keyword evidence="3" id="KW-0804">Transcription</keyword>
<evidence type="ECO:0000259" key="4">
    <source>
        <dbReference type="PROSITE" id="PS50977"/>
    </source>
</evidence>
<evidence type="ECO:0000256" key="1">
    <source>
        <dbReference type="ARBA" id="ARBA00023015"/>
    </source>
</evidence>
<gene>
    <name evidence="5" type="ORF">METZ01_LOCUS69336</name>
</gene>
<feature type="domain" description="HTH tetR-type" evidence="4">
    <location>
        <begin position="11"/>
        <end position="71"/>
    </location>
</feature>
<dbReference type="AlphaFoldDB" id="A0A381TK52"/>
<dbReference type="GO" id="GO:0003700">
    <property type="term" value="F:DNA-binding transcription factor activity"/>
    <property type="evidence" value="ECO:0007669"/>
    <property type="project" value="TreeGrafter"/>
</dbReference>
<dbReference type="PANTHER" id="PTHR30055:SF234">
    <property type="entry name" value="HTH-TYPE TRANSCRIPTIONAL REGULATOR BETI"/>
    <property type="match status" value="1"/>
</dbReference>
<evidence type="ECO:0000256" key="2">
    <source>
        <dbReference type="ARBA" id="ARBA00023125"/>
    </source>
</evidence>
<dbReference type="SUPFAM" id="SSF48498">
    <property type="entry name" value="Tetracyclin repressor-like, C-terminal domain"/>
    <property type="match status" value="1"/>
</dbReference>
<evidence type="ECO:0000313" key="5">
    <source>
        <dbReference type="EMBL" id="SVA16482.1"/>
    </source>
</evidence>
<sequence>MSRIIDVKAHASRRERFLEAAARLIATTGYEHMTVQDVLDDVQQSKGAFYHYFDSKQALFEALINGESDRIIEAARCFVETPGLPALKKLRHLFQEGNRLKLERKGLRLALLPMWLSDENAVIRQRIFFRTRERVMPLLDQVITEGIEEGVFVTRYPDHVGRVVFAVVQDFHEVLTRLVVAAQQSGVPDRVRVEQAVAACHDAIERILGARSGALELFDVAQLMDWFDRSGDFVEVEQVSALA</sequence>
<name>A0A381TK52_9ZZZZ</name>
<evidence type="ECO:0000256" key="3">
    <source>
        <dbReference type="ARBA" id="ARBA00023163"/>
    </source>
</evidence>
<dbReference type="InterPro" id="IPR009057">
    <property type="entry name" value="Homeodomain-like_sf"/>
</dbReference>
<dbReference type="PROSITE" id="PS01081">
    <property type="entry name" value="HTH_TETR_1"/>
    <property type="match status" value="1"/>
</dbReference>
<dbReference type="GO" id="GO:0000976">
    <property type="term" value="F:transcription cis-regulatory region binding"/>
    <property type="evidence" value="ECO:0007669"/>
    <property type="project" value="TreeGrafter"/>
</dbReference>
<dbReference type="Gene3D" id="1.10.357.10">
    <property type="entry name" value="Tetracycline Repressor, domain 2"/>
    <property type="match status" value="1"/>
</dbReference>
<protein>
    <recommendedName>
        <fullName evidence="4">HTH tetR-type domain-containing protein</fullName>
    </recommendedName>
</protein>
<dbReference type="EMBL" id="UINC01004734">
    <property type="protein sequence ID" value="SVA16482.1"/>
    <property type="molecule type" value="Genomic_DNA"/>
</dbReference>
<reference evidence="5" key="1">
    <citation type="submission" date="2018-05" db="EMBL/GenBank/DDBJ databases">
        <authorList>
            <person name="Lanie J.A."/>
            <person name="Ng W.-L."/>
            <person name="Kazmierczak K.M."/>
            <person name="Andrzejewski T.M."/>
            <person name="Davidsen T.M."/>
            <person name="Wayne K.J."/>
            <person name="Tettelin H."/>
            <person name="Glass J.I."/>
            <person name="Rusch D."/>
            <person name="Podicherti R."/>
            <person name="Tsui H.-C.T."/>
            <person name="Winkler M.E."/>
        </authorList>
    </citation>
    <scope>NUCLEOTIDE SEQUENCE</scope>
</reference>
<keyword evidence="2" id="KW-0238">DNA-binding</keyword>
<dbReference type="Pfam" id="PF00440">
    <property type="entry name" value="TetR_N"/>
    <property type="match status" value="1"/>
</dbReference>
<dbReference type="InterPro" id="IPR050109">
    <property type="entry name" value="HTH-type_TetR-like_transc_reg"/>
</dbReference>
<accession>A0A381TK52</accession>
<dbReference type="InterPro" id="IPR023772">
    <property type="entry name" value="DNA-bd_HTH_TetR-type_CS"/>
</dbReference>
<dbReference type="PRINTS" id="PR00455">
    <property type="entry name" value="HTHTETR"/>
</dbReference>
<dbReference type="InterPro" id="IPR001647">
    <property type="entry name" value="HTH_TetR"/>
</dbReference>
<keyword evidence="1" id="KW-0805">Transcription regulation</keyword>
<proteinExistence type="predicted"/>
<organism evidence="5">
    <name type="scientific">marine metagenome</name>
    <dbReference type="NCBI Taxonomy" id="408172"/>
    <lineage>
        <taxon>unclassified sequences</taxon>
        <taxon>metagenomes</taxon>
        <taxon>ecological metagenomes</taxon>
    </lineage>
</organism>
<dbReference type="PANTHER" id="PTHR30055">
    <property type="entry name" value="HTH-TYPE TRANSCRIPTIONAL REGULATOR RUTR"/>
    <property type="match status" value="1"/>
</dbReference>